<comment type="caution">
    <text evidence="1">The sequence shown here is derived from an EMBL/GenBank/DDBJ whole genome shotgun (WGS) entry which is preliminary data.</text>
</comment>
<proteinExistence type="predicted"/>
<dbReference type="AlphaFoldDB" id="A0A0M9DHU9"/>
<dbReference type="PATRIC" id="fig|33935.3.peg.2559"/>
<dbReference type="STRING" id="33935.ADM90_18720"/>
<gene>
    <name evidence="1" type="ORF">ADM90_18720</name>
</gene>
<dbReference type="OrthoDB" id="2886577at2"/>
<dbReference type="EMBL" id="LGCI01000010">
    <property type="protein sequence ID" value="KOY81179.1"/>
    <property type="molecule type" value="Genomic_DNA"/>
</dbReference>
<accession>A0A0M9DHU9</accession>
<evidence type="ECO:0000313" key="2">
    <source>
        <dbReference type="Proteomes" id="UP000037977"/>
    </source>
</evidence>
<organism evidence="1 2">
    <name type="scientific">Lysinibacillus macroides</name>
    <dbReference type="NCBI Taxonomy" id="33935"/>
    <lineage>
        <taxon>Bacteria</taxon>
        <taxon>Bacillati</taxon>
        <taxon>Bacillota</taxon>
        <taxon>Bacilli</taxon>
        <taxon>Bacillales</taxon>
        <taxon>Bacillaceae</taxon>
        <taxon>Lysinibacillus</taxon>
    </lineage>
</organism>
<evidence type="ECO:0000313" key="1">
    <source>
        <dbReference type="EMBL" id="KOY81179.1"/>
    </source>
</evidence>
<reference evidence="1 2" key="1">
    <citation type="submission" date="2015-07" db="EMBL/GenBank/DDBJ databases">
        <title>Genome sequencing project for genomic taxonomy and phylogenomics of Bacillus-like bacteria.</title>
        <authorList>
            <person name="Liu B."/>
            <person name="Wang J."/>
            <person name="Zhu Y."/>
            <person name="Liu G."/>
            <person name="Chen Q."/>
            <person name="Chen Z."/>
            <person name="Che J."/>
            <person name="Ge C."/>
            <person name="Shi H."/>
            <person name="Pan Z."/>
            <person name="Liu X."/>
        </authorList>
    </citation>
    <scope>NUCLEOTIDE SEQUENCE [LARGE SCALE GENOMIC DNA]</scope>
    <source>
        <strain evidence="1 2">DSM 54</strain>
    </source>
</reference>
<dbReference type="RefSeq" id="WP_053996423.1">
    <property type="nucleotide sequence ID" value="NZ_CP065643.1"/>
</dbReference>
<sequence>MNSYMGGGRMNWNSNQRIADSVDHTASQITLACDMITNAGINYEGIQQELLMLANQPNPPEPSQLIGLANRIQTTKHQVDNSVQKIKEFARNIDSKTDEIQNRSSW</sequence>
<protein>
    <submittedName>
        <fullName evidence="1">Uncharacterized protein</fullName>
    </submittedName>
</protein>
<dbReference type="Proteomes" id="UP000037977">
    <property type="component" value="Unassembled WGS sequence"/>
</dbReference>
<keyword evidence="2" id="KW-1185">Reference proteome</keyword>
<name>A0A0M9DHU9_9BACI</name>